<dbReference type="Proteomes" id="UP000663877">
    <property type="component" value="Unassembled WGS sequence"/>
</dbReference>
<reference evidence="1" key="1">
    <citation type="submission" date="2021-02" db="EMBL/GenBank/DDBJ databases">
        <authorList>
            <person name="Nowell W R."/>
        </authorList>
    </citation>
    <scope>NUCLEOTIDE SEQUENCE</scope>
</reference>
<dbReference type="AlphaFoldDB" id="A0A813T6N3"/>
<protein>
    <submittedName>
        <fullName evidence="1">Uncharacterized protein</fullName>
    </submittedName>
</protein>
<name>A0A813T6N3_9BILA</name>
<evidence type="ECO:0000313" key="1">
    <source>
        <dbReference type="EMBL" id="CAF0807087.1"/>
    </source>
</evidence>
<gene>
    <name evidence="1" type="ORF">BJG266_LOCUS5527</name>
</gene>
<comment type="caution">
    <text evidence="1">The sequence shown here is derived from an EMBL/GenBank/DDBJ whole genome shotgun (WGS) entry which is preliminary data.</text>
</comment>
<sequence>MHNIMRKLDLILKSVISSTNERTTESGSRKRIPWMLTPENTQRHTLSTKFYPGTAQGGHPFETIPSYMASEIQHTTAIPLVFPLNGVKHSIIVPPSSAAPVFHGKKSESPAQILIRVQDYAESVHT</sequence>
<accession>A0A813T6N3</accession>
<evidence type="ECO:0000313" key="2">
    <source>
        <dbReference type="Proteomes" id="UP000663877"/>
    </source>
</evidence>
<proteinExistence type="predicted"/>
<organism evidence="1 2">
    <name type="scientific">Adineta steineri</name>
    <dbReference type="NCBI Taxonomy" id="433720"/>
    <lineage>
        <taxon>Eukaryota</taxon>
        <taxon>Metazoa</taxon>
        <taxon>Spiralia</taxon>
        <taxon>Gnathifera</taxon>
        <taxon>Rotifera</taxon>
        <taxon>Eurotatoria</taxon>
        <taxon>Bdelloidea</taxon>
        <taxon>Adinetida</taxon>
        <taxon>Adinetidae</taxon>
        <taxon>Adineta</taxon>
    </lineage>
</organism>
<dbReference type="EMBL" id="CAJNOI010000014">
    <property type="protein sequence ID" value="CAF0807087.1"/>
    <property type="molecule type" value="Genomic_DNA"/>
</dbReference>